<feature type="signal peptide" evidence="1">
    <location>
        <begin position="1"/>
        <end position="25"/>
    </location>
</feature>
<protein>
    <submittedName>
        <fullName evidence="2">DUF3108 domain-containing protein</fullName>
    </submittedName>
</protein>
<dbReference type="EMBL" id="JAGUCO010000029">
    <property type="protein sequence ID" value="MBS2100806.1"/>
    <property type="molecule type" value="Genomic_DNA"/>
</dbReference>
<evidence type="ECO:0000313" key="2">
    <source>
        <dbReference type="EMBL" id="MBS2100806.1"/>
    </source>
</evidence>
<dbReference type="Proteomes" id="UP000708576">
    <property type="component" value="Unassembled WGS sequence"/>
</dbReference>
<dbReference type="Pfam" id="PF11306">
    <property type="entry name" value="DUF3108"/>
    <property type="match status" value="1"/>
</dbReference>
<gene>
    <name evidence="2" type="ORF">KEM10_21140</name>
</gene>
<keyword evidence="1" id="KW-0732">Signal</keyword>
<comment type="caution">
    <text evidence="2">The sequence shown here is derived from an EMBL/GenBank/DDBJ whole genome shotgun (WGS) entry which is preliminary data.</text>
</comment>
<sequence>MMNNYLSRRLSVLLLAIIVSIGLKAQCNDYNFSFQGGEVVNYHAYYNWGFIWLNAGKVDFMVDDAKYNNKPAYHIKAHGATYNNYDFLFKVRDTFEVYTDTAYLEPFEYKRVTNEGSYHANYKYLFNRQNRTISADIQKEENPLESKIIPWKECSFDLLTMVYKARNIDYSRYQTNEKIPISMVVDGEVHDIYIRYLGKEQIKTRNGRKFNCLKFSPLLVEGTIFKSGEDMTVWVTDDLNRIPIIVEAKILIGSVKAVFVDADGLRNPITAEIK</sequence>
<name>A0ABS5K0Y0_9BACT</name>
<evidence type="ECO:0000256" key="1">
    <source>
        <dbReference type="SAM" id="SignalP"/>
    </source>
</evidence>
<dbReference type="InterPro" id="IPR021457">
    <property type="entry name" value="DUF3108"/>
</dbReference>
<keyword evidence="3" id="KW-1185">Reference proteome</keyword>
<reference evidence="2 3" key="1">
    <citation type="journal article" date="2015" name="Int. J. Syst. Evol. Microbiol.">
        <title>Carboxylicivirga linearis sp. nov., isolated from a sea cucumber culture pond.</title>
        <authorList>
            <person name="Wang F.Q."/>
            <person name="Zhou Y.X."/>
            <person name="Lin X.Z."/>
            <person name="Chen G.J."/>
            <person name="Du Z.J."/>
        </authorList>
    </citation>
    <scope>NUCLEOTIDE SEQUENCE [LARGE SCALE GENOMIC DNA]</scope>
    <source>
        <strain evidence="2 3">FB218</strain>
    </source>
</reference>
<feature type="chain" id="PRO_5047094396" evidence="1">
    <location>
        <begin position="26"/>
        <end position="274"/>
    </location>
</feature>
<accession>A0ABS5K0Y0</accession>
<proteinExistence type="predicted"/>
<organism evidence="2 3">
    <name type="scientific">Carboxylicivirga linearis</name>
    <dbReference type="NCBI Taxonomy" id="1628157"/>
    <lineage>
        <taxon>Bacteria</taxon>
        <taxon>Pseudomonadati</taxon>
        <taxon>Bacteroidota</taxon>
        <taxon>Bacteroidia</taxon>
        <taxon>Marinilabiliales</taxon>
        <taxon>Marinilabiliaceae</taxon>
        <taxon>Carboxylicivirga</taxon>
    </lineage>
</organism>
<evidence type="ECO:0000313" key="3">
    <source>
        <dbReference type="Proteomes" id="UP000708576"/>
    </source>
</evidence>